<gene>
    <name evidence="2" type="ORF">GA0070612_2800</name>
</gene>
<name>A0A1C4WSS5_9ACTN</name>
<dbReference type="AlphaFoldDB" id="A0A1C4WSS5"/>
<evidence type="ECO:0000313" key="3">
    <source>
        <dbReference type="Proteomes" id="UP000198224"/>
    </source>
</evidence>
<feature type="signal peptide" evidence="1">
    <location>
        <begin position="1"/>
        <end position="30"/>
    </location>
</feature>
<dbReference type="EMBL" id="LT607409">
    <property type="protein sequence ID" value="SCE99285.1"/>
    <property type="molecule type" value="Genomic_DNA"/>
</dbReference>
<organism evidence="2 3">
    <name type="scientific">Micromonospora chokoriensis</name>
    <dbReference type="NCBI Taxonomy" id="356851"/>
    <lineage>
        <taxon>Bacteria</taxon>
        <taxon>Bacillati</taxon>
        <taxon>Actinomycetota</taxon>
        <taxon>Actinomycetes</taxon>
        <taxon>Micromonosporales</taxon>
        <taxon>Micromonosporaceae</taxon>
        <taxon>Micromonospora</taxon>
    </lineage>
</organism>
<evidence type="ECO:0008006" key="4">
    <source>
        <dbReference type="Google" id="ProtNLM"/>
    </source>
</evidence>
<dbReference type="Proteomes" id="UP000198224">
    <property type="component" value="Chromosome I"/>
</dbReference>
<sequence>MQFQTGIRQSAVVALAIATLLLASGAPGHAAEPNRSVAAAAASCAVTPKSGMGNINIRTGPGTNHSTDGILRSGTWASSACSNVSGGSYSACGGGNKWIVVHPDCLGCYGYVAYSCVRLVRDV</sequence>
<evidence type="ECO:0000313" key="2">
    <source>
        <dbReference type="EMBL" id="SCE99285.1"/>
    </source>
</evidence>
<keyword evidence="1" id="KW-0732">Signal</keyword>
<reference evidence="3" key="1">
    <citation type="submission" date="2016-06" db="EMBL/GenBank/DDBJ databases">
        <authorList>
            <person name="Varghese N."/>
            <person name="Submissions Spin"/>
        </authorList>
    </citation>
    <scope>NUCLEOTIDE SEQUENCE [LARGE SCALE GENOMIC DNA]</scope>
    <source>
        <strain evidence="3">DSM 45160</strain>
    </source>
</reference>
<proteinExistence type="predicted"/>
<keyword evidence="3" id="KW-1185">Reference proteome</keyword>
<accession>A0A1C4WSS5</accession>
<evidence type="ECO:0000256" key="1">
    <source>
        <dbReference type="SAM" id="SignalP"/>
    </source>
</evidence>
<feature type="chain" id="PRO_5008707236" description="SH3 domain-containing protein" evidence="1">
    <location>
        <begin position="31"/>
        <end position="123"/>
    </location>
</feature>
<protein>
    <recommendedName>
        <fullName evidence="4">SH3 domain-containing protein</fullName>
    </recommendedName>
</protein>